<organism evidence="18 19">
    <name type="scientific">Elysia crispata</name>
    <name type="common">lettuce slug</name>
    <dbReference type="NCBI Taxonomy" id="231223"/>
    <lineage>
        <taxon>Eukaryota</taxon>
        <taxon>Metazoa</taxon>
        <taxon>Spiralia</taxon>
        <taxon>Lophotrochozoa</taxon>
        <taxon>Mollusca</taxon>
        <taxon>Gastropoda</taxon>
        <taxon>Heterobranchia</taxon>
        <taxon>Euthyneura</taxon>
        <taxon>Panpulmonata</taxon>
        <taxon>Sacoglossa</taxon>
        <taxon>Placobranchoidea</taxon>
        <taxon>Plakobranchidae</taxon>
        <taxon>Elysia</taxon>
    </lineage>
</organism>
<dbReference type="GO" id="GO:0005524">
    <property type="term" value="F:ATP binding"/>
    <property type="evidence" value="ECO:0007669"/>
    <property type="project" value="UniProtKB-UniRule"/>
</dbReference>
<feature type="domain" description="Protein kinase" evidence="16">
    <location>
        <begin position="554"/>
        <end position="846"/>
    </location>
</feature>
<dbReference type="EMBL" id="JAWDGP010006236">
    <property type="protein sequence ID" value="KAK3745188.1"/>
    <property type="molecule type" value="Genomic_DNA"/>
</dbReference>
<dbReference type="GO" id="GO:0005737">
    <property type="term" value="C:cytoplasm"/>
    <property type="evidence" value="ECO:0007669"/>
    <property type="project" value="UniProtKB-SubCell"/>
</dbReference>
<keyword evidence="12 14" id="KW-0067">ATP-binding</keyword>
<dbReference type="InterPro" id="IPR001245">
    <property type="entry name" value="Ser-Thr/Tyr_kinase_cat_dom"/>
</dbReference>
<name>A0AAE1CYM0_9GAST</name>
<dbReference type="PROSITE" id="PS50011">
    <property type="entry name" value="PROTEIN_KINASE_DOM"/>
    <property type="match status" value="1"/>
</dbReference>
<keyword evidence="5" id="KW-0723">Serine/threonine-protein kinase</keyword>
<accession>A0AAE1CYM0</accession>
<keyword evidence="13" id="KW-0440">LIM domain</keyword>
<dbReference type="PROSITE" id="PS00107">
    <property type="entry name" value="PROTEIN_KINASE_ATP"/>
    <property type="match status" value="1"/>
</dbReference>
<evidence type="ECO:0000313" key="19">
    <source>
        <dbReference type="Proteomes" id="UP001283361"/>
    </source>
</evidence>
<evidence type="ECO:0000256" key="6">
    <source>
        <dbReference type="ARBA" id="ARBA00022679"/>
    </source>
</evidence>
<dbReference type="FunFam" id="3.30.200.20:FF:000038">
    <property type="entry name" value="LIM domain kinase 2"/>
    <property type="match status" value="1"/>
</dbReference>
<keyword evidence="6" id="KW-0808">Transferase</keyword>
<dbReference type="SUPFAM" id="SSF56112">
    <property type="entry name" value="Protein kinase-like (PK-like)"/>
    <property type="match status" value="1"/>
</dbReference>
<feature type="region of interest" description="Disordered" evidence="15">
    <location>
        <begin position="259"/>
        <end position="332"/>
    </location>
</feature>
<keyword evidence="4" id="KW-0963">Cytoplasm</keyword>
<evidence type="ECO:0000256" key="10">
    <source>
        <dbReference type="ARBA" id="ARBA00022777"/>
    </source>
</evidence>
<evidence type="ECO:0000256" key="11">
    <source>
        <dbReference type="ARBA" id="ARBA00022833"/>
    </source>
</evidence>
<evidence type="ECO:0000256" key="1">
    <source>
        <dbReference type="ARBA" id="ARBA00004496"/>
    </source>
</evidence>
<comment type="caution">
    <text evidence="18">The sequence shown here is derived from an EMBL/GenBank/DDBJ whole genome shotgun (WGS) entry which is preliminary data.</text>
</comment>
<comment type="similarity">
    <text evidence="2">Belongs to the protein kinase superfamily. TKL Ser/Thr protein kinase family.</text>
</comment>
<keyword evidence="10" id="KW-0418">Kinase</keyword>
<keyword evidence="7" id="KW-0479">Metal-binding</keyword>
<keyword evidence="19" id="KW-1185">Reference proteome</keyword>
<dbReference type="InterPro" id="IPR050940">
    <property type="entry name" value="Actin_reg-Ser/Thr_kinase"/>
</dbReference>
<reference evidence="18" key="1">
    <citation type="journal article" date="2023" name="G3 (Bethesda)">
        <title>A reference genome for the long-term kleptoplast-retaining sea slug Elysia crispata morphotype clarki.</title>
        <authorList>
            <person name="Eastman K.E."/>
            <person name="Pendleton A.L."/>
            <person name="Shaikh M.A."/>
            <person name="Suttiyut T."/>
            <person name="Ogas R."/>
            <person name="Tomko P."/>
            <person name="Gavelis G."/>
            <person name="Widhalm J.R."/>
            <person name="Wisecaver J.H."/>
        </authorList>
    </citation>
    <scope>NUCLEOTIDE SEQUENCE</scope>
    <source>
        <strain evidence="18">ECLA1</strain>
    </source>
</reference>
<feature type="region of interest" description="Disordered" evidence="15">
    <location>
        <begin position="734"/>
        <end position="757"/>
    </location>
</feature>
<dbReference type="Proteomes" id="UP001283361">
    <property type="component" value="Unassembled WGS sequence"/>
</dbReference>
<dbReference type="PANTHER" id="PTHR46485">
    <property type="entry name" value="LIM DOMAIN KINASE 1"/>
    <property type="match status" value="1"/>
</dbReference>
<evidence type="ECO:0000259" key="16">
    <source>
        <dbReference type="PROSITE" id="PS50011"/>
    </source>
</evidence>
<dbReference type="InterPro" id="IPR000719">
    <property type="entry name" value="Prot_kinase_dom"/>
</dbReference>
<sequence length="846" mass="93110">MTQHCHSVLSTHSSPGYHSVTVLLRRKQNHTRRVKTIQDRRLPSLGCNKSKRKSWRLWVGEFDLYLPGGECYHKTTDKTPLKHRRQPSTATPVCGVSASRGALSARAPPHLTTPPAVTSEACPVSGSVQALPPCSSISETTFSPQPVTTTTTSSTSSSSAAETTKTSVSSSPCVLSVQQSPRRKPHSIQMVSILPSQAARKPDSVSSTTTVTTATTTTTTTSASTVTASPSATLTKLIGETIGTPGGDLQNTQQLQQQMMRLHHHQNRQHRRSQHRLHQQAQQQQQEQLQQQLRHGSASPAAVSPTDEYKVVRRPNSSQGESNDTSLHQSEGYDLSPQIHSLHTGCSRRLHLTLLSPSCGDNGQPSGRTIRNSVTRDSSGRSTPCVIVDEMWPGSRLEGLEVGDRILEVNGDTIKHKTLEEVSSLLTDSSKPVTVMLERDLSPLRLPKEELEEPISPGSTPTSRPHLLRGGDIVERAEPSQNGDSSAETVLVEDTLVRLRPKSALKAKGHSPSRRRSKSPSPCPSTRQKSIDLSRSHSFTTHGQQQKVFRATDLILGELLGQGFFGQAIKAVHRVTGEIMVLKELHNFDENAQKSFLREVSMLRNVSHPCVLRFMGVLYRDKKLNLVTEFIDGGTLSALLLDHSKELSWKQRVAFAKDIANGMNYLHSIDIIHRDLNSQNCLVRKDQTVVVADFGLAKICPRHERLELLLSSSPKGTDSGEAALSTIGEGISQPGTTGVASGSRTPRGAMKKKRFSRRKRQTVVGNPYWMAPEMMTKGVYDEKVDVFSFGIIVCETIARVTADPDYLPRSFDFGLNVEAFHKRFCQDMPEPYFMLAVLCSQMEPDQ</sequence>
<evidence type="ECO:0000259" key="17">
    <source>
        <dbReference type="PROSITE" id="PS50106"/>
    </source>
</evidence>
<dbReference type="PANTHER" id="PTHR46485:SF4">
    <property type="entry name" value="LIM DOMAIN KINASE 1"/>
    <property type="match status" value="1"/>
</dbReference>
<evidence type="ECO:0000256" key="5">
    <source>
        <dbReference type="ARBA" id="ARBA00022527"/>
    </source>
</evidence>
<keyword evidence="11" id="KW-0862">Zinc</keyword>
<feature type="binding site" evidence="14">
    <location>
        <position position="583"/>
    </location>
    <ligand>
        <name>ATP</name>
        <dbReference type="ChEBI" id="CHEBI:30616"/>
    </ligand>
</feature>
<feature type="region of interest" description="Disordered" evidence="15">
    <location>
        <begin position="136"/>
        <end position="228"/>
    </location>
</feature>
<keyword evidence="9 14" id="KW-0547">Nucleotide-binding</keyword>
<evidence type="ECO:0000256" key="14">
    <source>
        <dbReference type="PROSITE-ProRule" id="PRU10141"/>
    </source>
</evidence>
<feature type="domain" description="PDZ" evidence="17">
    <location>
        <begin position="351"/>
        <end position="441"/>
    </location>
</feature>
<dbReference type="Pfam" id="PF07714">
    <property type="entry name" value="PK_Tyr_Ser-Thr"/>
    <property type="match status" value="2"/>
</dbReference>
<gene>
    <name evidence="18" type="ORF">RRG08_012373</name>
</gene>
<dbReference type="SUPFAM" id="SSF50156">
    <property type="entry name" value="PDZ domain-like"/>
    <property type="match status" value="1"/>
</dbReference>
<dbReference type="GO" id="GO:0046872">
    <property type="term" value="F:metal ion binding"/>
    <property type="evidence" value="ECO:0007669"/>
    <property type="project" value="UniProtKB-KW"/>
</dbReference>
<dbReference type="SMART" id="SM00228">
    <property type="entry name" value="PDZ"/>
    <property type="match status" value="1"/>
</dbReference>
<feature type="region of interest" description="Disordered" evidence="15">
    <location>
        <begin position="444"/>
        <end position="467"/>
    </location>
</feature>
<evidence type="ECO:0000256" key="3">
    <source>
        <dbReference type="ARBA" id="ARBA00012513"/>
    </source>
</evidence>
<dbReference type="GO" id="GO:0004674">
    <property type="term" value="F:protein serine/threonine kinase activity"/>
    <property type="evidence" value="ECO:0007669"/>
    <property type="project" value="UniProtKB-KW"/>
</dbReference>
<feature type="compositionally biased region" description="Low complexity" evidence="15">
    <location>
        <begin position="204"/>
        <end position="228"/>
    </location>
</feature>
<protein>
    <recommendedName>
        <fullName evidence="3">non-specific serine/threonine protein kinase</fullName>
        <ecNumber evidence="3">2.7.11.1</ecNumber>
    </recommendedName>
</protein>
<comment type="subcellular location">
    <subcellularLocation>
        <location evidence="1">Cytoplasm</location>
    </subcellularLocation>
</comment>
<evidence type="ECO:0000256" key="9">
    <source>
        <dbReference type="ARBA" id="ARBA00022741"/>
    </source>
</evidence>
<dbReference type="Pfam" id="PF00595">
    <property type="entry name" value="PDZ"/>
    <property type="match status" value="1"/>
</dbReference>
<feature type="compositionally biased region" description="Basic residues" evidence="15">
    <location>
        <begin position="501"/>
        <end position="518"/>
    </location>
</feature>
<evidence type="ECO:0000256" key="8">
    <source>
        <dbReference type="ARBA" id="ARBA00022737"/>
    </source>
</evidence>
<feature type="compositionally biased region" description="Polar residues" evidence="15">
    <location>
        <begin position="734"/>
        <end position="744"/>
    </location>
</feature>
<evidence type="ECO:0000256" key="4">
    <source>
        <dbReference type="ARBA" id="ARBA00022490"/>
    </source>
</evidence>
<evidence type="ECO:0000313" key="18">
    <source>
        <dbReference type="EMBL" id="KAK3745188.1"/>
    </source>
</evidence>
<feature type="region of interest" description="Disordered" evidence="15">
    <location>
        <begin position="362"/>
        <end position="382"/>
    </location>
</feature>
<evidence type="ECO:0000256" key="2">
    <source>
        <dbReference type="ARBA" id="ARBA00005843"/>
    </source>
</evidence>
<dbReference type="InterPro" id="IPR011009">
    <property type="entry name" value="Kinase-like_dom_sf"/>
</dbReference>
<feature type="region of interest" description="Disordered" evidence="15">
    <location>
        <begin position="501"/>
        <end position="544"/>
    </location>
</feature>
<dbReference type="InterPro" id="IPR017441">
    <property type="entry name" value="Protein_kinase_ATP_BS"/>
</dbReference>
<feature type="non-terminal residue" evidence="18">
    <location>
        <position position="1"/>
    </location>
</feature>
<feature type="compositionally biased region" description="Basic residues" evidence="15">
    <location>
        <begin position="261"/>
        <end position="278"/>
    </location>
</feature>
<keyword evidence="8" id="KW-0677">Repeat</keyword>
<dbReference type="PROSITE" id="PS50106">
    <property type="entry name" value="PDZ"/>
    <property type="match status" value="1"/>
</dbReference>
<dbReference type="Gene3D" id="3.30.200.20">
    <property type="entry name" value="Phosphorylase Kinase, domain 1"/>
    <property type="match status" value="1"/>
</dbReference>
<dbReference type="GO" id="GO:0030036">
    <property type="term" value="P:actin cytoskeleton organization"/>
    <property type="evidence" value="ECO:0007669"/>
    <property type="project" value="TreeGrafter"/>
</dbReference>
<dbReference type="Gene3D" id="1.10.510.10">
    <property type="entry name" value="Transferase(Phosphotransferase) domain 1"/>
    <property type="match status" value="1"/>
</dbReference>
<feature type="compositionally biased region" description="Polar residues" evidence="15">
    <location>
        <begin position="315"/>
        <end position="329"/>
    </location>
</feature>
<evidence type="ECO:0000256" key="13">
    <source>
        <dbReference type="ARBA" id="ARBA00023038"/>
    </source>
</evidence>
<dbReference type="InterPro" id="IPR001478">
    <property type="entry name" value="PDZ"/>
</dbReference>
<feature type="compositionally biased region" description="Low complexity" evidence="15">
    <location>
        <begin position="279"/>
        <end position="294"/>
    </location>
</feature>
<evidence type="ECO:0000256" key="7">
    <source>
        <dbReference type="ARBA" id="ARBA00022723"/>
    </source>
</evidence>
<dbReference type="InterPro" id="IPR036034">
    <property type="entry name" value="PDZ_sf"/>
</dbReference>
<evidence type="ECO:0000256" key="12">
    <source>
        <dbReference type="ARBA" id="ARBA00022840"/>
    </source>
</evidence>
<evidence type="ECO:0000256" key="15">
    <source>
        <dbReference type="SAM" id="MobiDB-lite"/>
    </source>
</evidence>
<feature type="region of interest" description="Disordered" evidence="15">
    <location>
        <begin position="76"/>
        <end position="95"/>
    </location>
</feature>
<feature type="compositionally biased region" description="Low complexity" evidence="15">
    <location>
        <begin position="139"/>
        <end position="171"/>
    </location>
</feature>
<dbReference type="Gene3D" id="2.30.42.10">
    <property type="match status" value="1"/>
</dbReference>
<proteinExistence type="inferred from homology"/>
<dbReference type="AlphaFoldDB" id="A0AAE1CYM0"/>
<dbReference type="EC" id="2.7.11.1" evidence="3"/>
<dbReference type="GO" id="GO:0005634">
    <property type="term" value="C:nucleus"/>
    <property type="evidence" value="ECO:0007669"/>
    <property type="project" value="TreeGrafter"/>
</dbReference>